<protein>
    <recommendedName>
        <fullName evidence="4">Tle cognate immunity protein 4 C-terminal domain-containing protein</fullName>
    </recommendedName>
</protein>
<reference evidence="2 3" key="1">
    <citation type="submission" date="2021-03" db="EMBL/GenBank/DDBJ databases">
        <authorList>
            <person name="Peeters C."/>
        </authorList>
    </citation>
    <scope>NUCLEOTIDE SEQUENCE [LARGE SCALE GENOMIC DNA]</scope>
    <source>
        <strain evidence="2 3">LMG 26411</strain>
    </source>
</reference>
<dbReference type="PROSITE" id="PS51257">
    <property type="entry name" value="PROKAR_LIPOPROTEIN"/>
    <property type="match status" value="1"/>
</dbReference>
<keyword evidence="3" id="KW-1185">Reference proteome</keyword>
<evidence type="ECO:0000313" key="3">
    <source>
        <dbReference type="Proteomes" id="UP000672657"/>
    </source>
</evidence>
<proteinExistence type="predicted"/>
<keyword evidence="1" id="KW-0732">Signal</keyword>
<sequence>MKISRTLRDAKFALCVPLLLAAGCMAQSPTSSATPVGWRTECVGLHSVDLPADFKPTEQYLSYPVGVIVNGNNQGFDLPVASGSRVTVDEFRKLEGELYEAYEKIIRRALRDARIYSRLERSAEAKAFADSIKSYPLHTPESIGRTFGRLIYGHFYLSNRVYSLAGAQQGKAEAGELTFEEKVKLFRPRELFEVPSGMGLCLPFSFIETTNRGRYERILESGVLEAHPDIEVFISDAGDDPTVQRTEKENRELIRDRLKVFWEQQPGIKQVRALKWPFPAVKMANYEGYSSLVEITRPNGNIDYGFRAIANPQGAWDSIDVYVIQRSDVARQKKIPPLTKDEFKQMADAIVSSLRKRH</sequence>
<feature type="signal peptide" evidence="1">
    <location>
        <begin position="1"/>
        <end position="33"/>
    </location>
</feature>
<organism evidence="2 3">
    <name type="scientific">Cupriavidus numazuensis</name>
    <dbReference type="NCBI Taxonomy" id="221992"/>
    <lineage>
        <taxon>Bacteria</taxon>
        <taxon>Pseudomonadati</taxon>
        <taxon>Pseudomonadota</taxon>
        <taxon>Betaproteobacteria</taxon>
        <taxon>Burkholderiales</taxon>
        <taxon>Burkholderiaceae</taxon>
        <taxon>Cupriavidus</taxon>
    </lineage>
</organism>
<feature type="chain" id="PRO_5045233673" description="Tle cognate immunity protein 4 C-terminal domain-containing protein" evidence="1">
    <location>
        <begin position="34"/>
        <end position="358"/>
    </location>
</feature>
<evidence type="ECO:0000313" key="2">
    <source>
        <dbReference type="EMBL" id="CAG2160317.1"/>
    </source>
</evidence>
<dbReference type="Proteomes" id="UP000672657">
    <property type="component" value="Unassembled WGS sequence"/>
</dbReference>
<name>A0ABN7QAE2_9BURK</name>
<accession>A0ABN7QAE2</accession>
<gene>
    <name evidence="2" type="ORF">LMG26411_07394</name>
</gene>
<dbReference type="EMBL" id="CAJPVI010000077">
    <property type="protein sequence ID" value="CAG2160317.1"/>
    <property type="molecule type" value="Genomic_DNA"/>
</dbReference>
<evidence type="ECO:0000256" key="1">
    <source>
        <dbReference type="SAM" id="SignalP"/>
    </source>
</evidence>
<dbReference type="RefSeq" id="WP_211958149.1">
    <property type="nucleotide sequence ID" value="NZ_CAJPVI010000077.1"/>
</dbReference>
<comment type="caution">
    <text evidence="2">The sequence shown here is derived from an EMBL/GenBank/DDBJ whole genome shotgun (WGS) entry which is preliminary data.</text>
</comment>
<evidence type="ECO:0008006" key="4">
    <source>
        <dbReference type="Google" id="ProtNLM"/>
    </source>
</evidence>